<evidence type="ECO:0000259" key="1">
    <source>
        <dbReference type="Pfam" id="PF03109"/>
    </source>
</evidence>
<sequence>MLTKKTYNNRINVYSQNKIEPELIKIIINFLFYSKEDSEHNFELIKADKVGTEVWKLNYKNQFYFLKKYFPVKFVKKIKNIFRPTEAVRHFITTILLNRSGIDSFEPVAALTYRKSLWSFDSIFVMKESKGLLLKDFIKSDLGNLKNDEIIAKKFALLWKNLLKNNFWHQDPSPVNFIVNTKTSKPEVNLIDVDNIYKVPYN</sequence>
<name>A0A1I4GY17_9FIRM</name>
<dbReference type="OrthoDB" id="1683229at2"/>
<dbReference type="AlphaFoldDB" id="A0A1I4GY17"/>
<accession>A0A1I4GY17</accession>
<evidence type="ECO:0000313" key="2">
    <source>
        <dbReference type="EMBL" id="SFL34026.1"/>
    </source>
</evidence>
<keyword evidence="3" id="KW-1185">Reference proteome</keyword>
<dbReference type="Pfam" id="PF03109">
    <property type="entry name" value="ABC1"/>
    <property type="match status" value="1"/>
</dbReference>
<dbReference type="STRING" id="29563.SAMN02983006_00896"/>
<proteinExistence type="predicted"/>
<dbReference type="Proteomes" id="UP000199006">
    <property type="component" value="Unassembled WGS sequence"/>
</dbReference>
<dbReference type="RefSeq" id="WP_089860334.1">
    <property type="nucleotide sequence ID" value="NZ_FOTI01000008.1"/>
</dbReference>
<organism evidence="2 3">
    <name type="scientific">Halanaerobium salsuginis</name>
    <dbReference type="NCBI Taxonomy" id="29563"/>
    <lineage>
        <taxon>Bacteria</taxon>
        <taxon>Bacillati</taxon>
        <taxon>Bacillota</taxon>
        <taxon>Clostridia</taxon>
        <taxon>Halanaerobiales</taxon>
        <taxon>Halanaerobiaceae</taxon>
        <taxon>Halanaerobium</taxon>
    </lineage>
</organism>
<protein>
    <recommendedName>
        <fullName evidence="1">ABC1 atypical kinase-like domain-containing protein</fullName>
    </recommendedName>
</protein>
<dbReference type="InterPro" id="IPR004147">
    <property type="entry name" value="ABC1_dom"/>
</dbReference>
<evidence type="ECO:0000313" key="3">
    <source>
        <dbReference type="Proteomes" id="UP000199006"/>
    </source>
</evidence>
<gene>
    <name evidence="2" type="ORF">SAMN02983006_00896</name>
</gene>
<dbReference type="EMBL" id="FOTI01000008">
    <property type="protein sequence ID" value="SFL34026.1"/>
    <property type="molecule type" value="Genomic_DNA"/>
</dbReference>
<reference evidence="2 3" key="1">
    <citation type="submission" date="2016-10" db="EMBL/GenBank/DDBJ databases">
        <authorList>
            <person name="de Groot N.N."/>
        </authorList>
    </citation>
    <scope>NUCLEOTIDE SEQUENCE [LARGE SCALE GENOMIC DNA]</scope>
    <source>
        <strain evidence="2 3">ATCC 51327</strain>
    </source>
</reference>
<feature type="domain" description="ABC1 atypical kinase-like" evidence="1">
    <location>
        <begin position="120"/>
        <end position="192"/>
    </location>
</feature>